<dbReference type="GO" id="GO:0033281">
    <property type="term" value="C:TAT protein transport complex"/>
    <property type="evidence" value="ECO:0007669"/>
    <property type="project" value="UniProtKB-UniRule"/>
</dbReference>
<keyword evidence="8 9" id="KW-0472">Membrane</keyword>
<evidence type="ECO:0000256" key="8">
    <source>
        <dbReference type="ARBA" id="ARBA00023136"/>
    </source>
</evidence>
<dbReference type="InterPro" id="IPR003369">
    <property type="entry name" value="TatA/B/E"/>
</dbReference>
<dbReference type="GO" id="GO:0008320">
    <property type="term" value="F:protein transmembrane transporter activity"/>
    <property type="evidence" value="ECO:0007669"/>
    <property type="project" value="UniProtKB-UniRule"/>
</dbReference>
<keyword evidence="6 9" id="KW-1133">Transmembrane helix</keyword>
<dbReference type="PANTHER" id="PTHR33162:SF1">
    <property type="entry name" value="SEC-INDEPENDENT PROTEIN TRANSLOCASE PROTEIN TATA, CHLOROPLASTIC"/>
    <property type="match status" value="1"/>
</dbReference>
<keyword evidence="3 9" id="KW-1003">Cell membrane</keyword>
<dbReference type="KEGG" id="phr:C6569_08195"/>
<evidence type="ECO:0000256" key="1">
    <source>
        <dbReference type="ARBA" id="ARBA00004167"/>
    </source>
</evidence>
<evidence type="ECO:0000256" key="9">
    <source>
        <dbReference type="HAMAP-Rule" id="MF_00237"/>
    </source>
</evidence>
<comment type="subunit">
    <text evidence="9">The Tat system comprises two distinct complexes: a TatABC complex, containing multiple copies of TatA, TatB and TatC subunits, and a separate TatA complex, containing only TatA subunits. Substrates initially bind to the TatABC complex, which probably triggers association of the separate TatA complex to form the active translocon.</text>
</comment>
<evidence type="ECO:0000256" key="3">
    <source>
        <dbReference type="ARBA" id="ARBA00022475"/>
    </source>
</evidence>
<evidence type="ECO:0000256" key="6">
    <source>
        <dbReference type="ARBA" id="ARBA00022989"/>
    </source>
</evidence>
<evidence type="ECO:0000256" key="4">
    <source>
        <dbReference type="ARBA" id="ARBA00022692"/>
    </source>
</evidence>
<dbReference type="RefSeq" id="WP_106748386.1">
    <property type="nucleotide sequence ID" value="NZ_CP027668.1"/>
</dbReference>
<dbReference type="Gene3D" id="1.20.5.3310">
    <property type="match status" value="1"/>
</dbReference>
<comment type="subcellular location">
    <subcellularLocation>
        <location evidence="9">Cell membrane</location>
        <topology evidence="9">Single-pass membrane protein</topology>
    </subcellularLocation>
    <subcellularLocation>
        <location evidence="1">Membrane</location>
        <topology evidence="1">Single-pass membrane protein</topology>
    </subcellularLocation>
</comment>
<dbReference type="NCBIfam" id="TIGR01410">
    <property type="entry name" value="tatB"/>
    <property type="match status" value="1"/>
</dbReference>
<feature type="compositionally biased region" description="Low complexity" evidence="10">
    <location>
        <begin position="191"/>
        <end position="200"/>
    </location>
</feature>
<keyword evidence="4 9" id="KW-0812">Transmembrane</keyword>
<dbReference type="Pfam" id="PF02416">
    <property type="entry name" value="TatA_B_E"/>
    <property type="match status" value="1"/>
</dbReference>
<keyword evidence="7 9" id="KW-0811">Translocation</keyword>
<feature type="region of interest" description="Disordered" evidence="10">
    <location>
        <begin position="97"/>
        <end position="129"/>
    </location>
</feature>
<dbReference type="AlphaFoldDB" id="A0A2S0NA66"/>
<reference evidence="11 12" key="1">
    <citation type="submission" date="2018-03" db="EMBL/GenBank/DDBJ databases">
        <title>Genome sequencing of Phreatobacter sp.</title>
        <authorList>
            <person name="Kim S.-J."/>
            <person name="Heo J."/>
            <person name="Kwon S.-W."/>
        </authorList>
    </citation>
    <scope>NUCLEOTIDE SEQUENCE [LARGE SCALE GENOMIC DNA]</scope>
    <source>
        <strain evidence="11 12">S-12</strain>
    </source>
</reference>
<keyword evidence="2 9" id="KW-0813">Transport</keyword>
<dbReference type="PANTHER" id="PTHR33162">
    <property type="entry name" value="SEC-INDEPENDENT PROTEIN TRANSLOCASE PROTEIN TATA, CHLOROPLASTIC"/>
    <property type="match status" value="1"/>
</dbReference>
<evidence type="ECO:0000256" key="10">
    <source>
        <dbReference type="SAM" id="MobiDB-lite"/>
    </source>
</evidence>
<comment type="similarity">
    <text evidence="9">Belongs to the TatB family.</text>
</comment>
<sequence length="217" mass="22231">MFDLSWGEIALIGVVALIVIGPKELPGVLRGMGQALSKLRRMASDFQYQFNQALQEAEVDKVKSSINSVTDAVGSTPSSTFSPIDYARDQIKSAVDDIKGQPAPGTIGPPAPDPLAQAVPAPPSYTADPQAIQNAFKPAPIEPPPAFASPAPAPVQAPVLGAAPVDPPSGFMAAAQPTESAPAMPAPPAAEPVETAAPTADGEGVAEKPKRARKTKA</sequence>
<evidence type="ECO:0000256" key="2">
    <source>
        <dbReference type="ARBA" id="ARBA00022448"/>
    </source>
</evidence>
<accession>A0A2S0NA66</accession>
<dbReference type="HAMAP" id="MF_00237">
    <property type="entry name" value="TatB"/>
    <property type="match status" value="1"/>
</dbReference>
<dbReference type="EMBL" id="CP027668">
    <property type="protein sequence ID" value="AVO45045.1"/>
    <property type="molecule type" value="Genomic_DNA"/>
</dbReference>
<proteinExistence type="inferred from homology"/>
<dbReference type="GO" id="GO:0043953">
    <property type="term" value="P:protein transport by the Tat complex"/>
    <property type="evidence" value="ECO:0007669"/>
    <property type="project" value="UniProtKB-UniRule"/>
</dbReference>
<dbReference type="Proteomes" id="UP000237889">
    <property type="component" value="Chromosome"/>
</dbReference>
<dbReference type="OrthoDB" id="7206969at2"/>
<dbReference type="PRINTS" id="PR01506">
    <property type="entry name" value="TATBPROTEIN"/>
</dbReference>
<comment type="function">
    <text evidence="9">Part of the twin-arginine translocation (Tat) system that transports large folded proteins containing a characteristic twin-arginine motif in their signal peptide across membranes. Together with TatC, TatB is part of a receptor directly interacting with Tat signal peptides. TatB may form an oligomeric binding site that transiently accommodates folded Tat precursor proteins before their translocation.</text>
</comment>
<gene>
    <name evidence="9 11" type="primary">tatB</name>
    <name evidence="11" type="ORF">C6569_08195</name>
</gene>
<evidence type="ECO:0000313" key="11">
    <source>
        <dbReference type="EMBL" id="AVO45045.1"/>
    </source>
</evidence>
<dbReference type="InterPro" id="IPR018448">
    <property type="entry name" value="TatB"/>
</dbReference>
<keyword evidence="12" id="KW-1185">Reference proteome</keyword>
<feature type="region of interest" description="Disordered" evidence="10">
    <location>
        <begin position="159"/>
        <end position="217"/>
    </location>
</feature>
<protein>
    <recommendedName>
        <fullName evidence="9">Sec-independent protein translocase protein TatB</fullName>
    </recommendedName>
</protein>
<evidence type="ECO:0000313" key="12">
    <source>
        <dbReference type="Proteomes" id="UP000237889"/>
    </source>
</evidence>
<evidence type="ECO:0000256" key="5">
    <source>
        <dbReference type="ARBA" id="ARBA00022927"/>
    </source>
</evidence>
<organism evidence="11 12">
    <name type="scientific">Phreatobacter cathodiphilus</name>
    <dbReference type="NCBI Taxonomy" id="1868589"/>
    <lineage>
        <taxon>Bacteria</taxon>
        <taxon>Pseudomonadati</taxon>
        <taxon>Pseudomonadota</taxon>
        <taxon>Alphaproteobacteria</taxon>
        <taxon>Hyphomicrobiales</taxon>
        <taxon>Phreatobacteraceae</taxon>
        <taxon>Phreatobacter</taxon>
    </lineage>
</organism>
<evidence type="ECO:0000256" key="7">
    <source>
        <dbReference type="ARBA" id="ARBA00023010"/>
    </source>
</evidence>
<keyword evidence="5 9" id="KW-0653">Protein transport</keyword>
<name>A0A2S0NA66_9HYPH</name>